<gene>
    <name evidence="2" type="ORF">BJF92_09280</name>
</gene>
<protein>
    <submittedName>
        <fullName evidence="2">Uncharacterized protein</fullName>
    </submittedName>
</protein>
<dbReference type="EMBL" id="MKIO01000037">
    <property type="protein sequence ID" value="OLP53941.1"/>
    <property type="molecule type" value="Genomic_DNA"/>
</dbReference>
<organism evidence="2 3">
    <name type="scientific">Xaviernesmea rhizosphaerae</name>
    <dbReference type="NCBI Taxonomy" id="1672749"/>
    <lineage>
        <taxon>Bacteria</taxon>
        <taxon>Pseudomonadati</taxon>
        <taxon>Pseudomonadota</taxon>
        <taxon>Alphaproteobacteria</taxon>
        <taxon>Hyphomicrobiales</taxon>
        <taxon>Rhizobiaceae</taxon>
        <taxon>Rhizobium/Agrobacterium group</taxon>
        <taxon>Xaviernesmea</taxon>
    </lineage>
</organism>
<dbReference type="Proteomes" id="UP000186143">
    <property type="component" value="Unassembled WGS sequence"/>
</dbReference>
<sequence length="286" mass="31770">MTIRHVGTLLLLLLGCLAIPTAAAAVQPEACPAAFPASAFARPAEARDVRPCAQALLSILFRRLPPPPETEIHVVDTLYGKDEAGAHNAFITFQIATPNRRRLCRDSAEPADMQVNFVRDPVDGWIDLDSRGSYDPAACGQWTYWADEDIAEILHPPHFTRLPAAQRAGIREVAKGDPERKAILDAVREANADLNRRTPIVFVVGRLRSDGETAYFRGAVRRKLDGRPIDPALWGECEQDPETAVLEALLEKNNGRWHAIKANRCADDLFLTGAERSRYRLFLMDE</sequence>
<dbReference type="STRING" id="1672749.BJF92_09280"/>
<proteinExistence type="predicted"/>
<dbReference type="OrthoDB" id="5540942at2"/>
<feature type="signal peptide" evidence="1">
    <location>
        <begin position="1"/>
        <end position="24"/>
    </location>
</feature>
<name>A0A1Q9AGD8_9HYPH</name>
<dbReference type="PROSITE" id="PS51257">
    <property type="entry name" value="PROKAR_LIPOPROTEIN"/>
    <property type="match status" value="1"/>
</dbReference>
<reference evidence="2 3" key="1">
    <citation type="submission" date="2016-09" db="EMBL/GenBank/DDBJ databases">
        <title>Rhizobium sp. nov., a novel species isolated from the rice rhizosphere.</title>
        <authorList>
            <person name="Zhao J."/>
            <person name="Zhang X."/>
        </authorList>
    </citation>
    <scope>NUCLEOTIDE SEQUENCE [LARGE SCALE GENOMIC DNA]</scope>
    <source>
        <strain evidence="2 3">MH17</strain>
    </source>
</reference>
<evidence type="ECO:0000313" key="2">
    <source>
        <dbReference type="EMBL" id="OLP53941.1"/>
    </source>
</evidence>
<dbReference type="AlphaFoldDB" id="A0A1Q9AGD8"/>
<feature type="chain" id="PRO_5013249068" evidence="1">
    <location>
        <begin position="25"/>
        <end position="286"/>
    </location>
</feature>
<comment type="caution">
    <text evidence="2">The sequence shown here is derived from an EMBL/GenBank/DDBJ whole genome shotgun (WGS) entry which is preliminary data.</text>
</comment>
<dbReference type="RefSeq" id="WP_075635882.1">
    <property type="nucleotide sequence ID" value="NZ_MKIO01000037.1"/>
</dbReference>
<evidence type="ECO:0000313" key="3">
    <source>
        <dbReference type="Proteomes" id="UP000186143"/>
    </source>
</evidence>
<evidence type="ECO:0000256" key="1">
    <source>
        <dbReference type="SAM" id="SignalP"/>
    </source>
</evidence>
<accession>A0A1Q9AGD8</accession>
<keyword evidence="1" id="KW-0732">Signal</keyword>